<dbReference type="Pfam" id="PF00072">
    <property type="entry name" value="Response_reg"/>
    <property type="match status" value="1"/>
</dbReference>
<dbReference type="AlphaFoldDB" id="A0A5R9GNT0"/>
<dbReference type="InterPro" id="IPR050595">
    <property type="entry name" value="Bact_response_regulator"/>
</dbReference>
<evidence type="ECO:0000313" key="5">
    <source>
        <dbReference type="Proteomes" id="UP000306585"/>
    </source>
</evidence>
<dbReference type="GO" id="GO:0000160">
    <property type="term" value="P:phosphorelay signal transduction system"/>
    <property type="evidence" value="ECO:0007669"/>
    <property type="project" value="InterPro"/>
</dbReference>
<dbReference type="InterPro" id="IPR011006">
    <property type="entry name" value="CheY-like_superfamily"/>
</dbReference>
<dbReference type="EMBL" id="VBRY01000004">
    <property type="protein sequence ID" value="TLS67996.1"/>
    <property type="molecule type" value="Genomic_DNA"/>
</dbReference>
<sequence length="126" mass="13700">MSGAPRILIVEDSTMVRITVKRTLAAVDFLVDEAKDGQIGLDMALASMDRPYDLILTDLNMPNLDGLSMIKRLRETAAYAETPIVMLTTESGEEKKAVGHGSGVSSWLVKPFEPDALIETVGSMLF</sequence>
<dbReference type="OrthoDB" id="5294832at2"/>
<evidence type="ECO:0000259" key="3">
    <source>
        <dbReference type="PROSITE" id="PS50110"/>
    </source>
</evidence>
<evidence type="ECO:0000256" key="1">
    <source>
        <dbReference type="ARBA" id="ARBA00022553"/>
    </source>
</evidence>
<reference evidence="4 5" key="1">
    <citation type="journal article" date="2019" name="Appl. Environ. Microbiol.">
        <title>Environmental Evidence and Genomic Insight of Iron-oxidizing Bacteria Preference Towards More Corrosion Resistant Stainless Steel at Higher Salinities.</title>
        <authorList>
            <person name="Garrison C.E."/>
            <person name="Price K.A."/>
            <person name="Field E.K."/>
        </authorList>
    </citation>
    <scope>NUCLEOTIDE SEQUENCE [LARGE SCALE GENOMIC DNA]</scope>
    <source>
        <strain evidence="4 5">P3</strain>
    </source>
</reference>
<evidence type="ECO:0000256" key="2">
    <source>
        <dbReference type="PROSITE-ProRule" id="PRU00169"/>
    </source>
</evidence>
<name>A0A5R9GNT0_9PROT</name>
<dbReference type="PROSITE" id="PS50110">
    <property type="entry name" value="RESPONSE_REGULATORY"/>
    <property type="match status" value="1"/>
</dbReference>
<comment type="caution">
    <text evidence="4">The sequence shown here is derived from an EMBL/GenBank/DDBJ whole genome shotgun (WGS) entry which is preliminary data.</text>
</comment>
<proteinExistence type="predicted"/>
<evidence type="ECO:0000313" key="4">
    <source>
        <dbReference type="EMBL" id="TLS67996.1"/>
    </source>
</evidence>
<dbReference type="InterPro" id="IPR001789">
    <property type="entry name" value="Sig_transdc_resp-reg_receiver"/>
</dbReference>
<keyword evidence="1 2" id="KW-0597">Phosphoprotein</keyword>
<dbReference type="PANTHER" id="PTHR44591">
    <property type="entry name" value="STRESS RESPONSE REGULATOR PROTEIN 1"/>
    <property type="match status" value="1"/>
</dbReference>
<organism evidence="4 5">
    <name type="scientific">Mariprofundus erugo</name>
    <dbReference type="NCBI Taxonomy" id="2528639"/>
    <lineage>
        <taxon>Bacteria</taxon>
        <taxon>Pseudomonadati</taxon>
        <taxon>Pseudomonadota</taxon>
        <taxon>Candidatius Mariprofundia</taxon>
        <taxon>Mariprofundales</taxon>
        <taxon>Mariprofundaceae</taxon>
        <taxon>Mariprofundus</taxon>
    </lineage>
</organism>
<dbReference type="SMART" id="SM00448">
    <property type="entry name" value="REC"/>
    <property type="match status" value="1"/>
</dbReference>
<dbReference type="RefSeq" id="WP_138238892.1">
    <property type="nucleotide sequence ID" value="NZ_VBRY01000004.1"/>
</dbReference>
<dbReference type="Gene3D" id="3.40.50.2300">
    <property type="match status" value="1"/>
</dbReference>
<feature type="domain" description="Response regulatory" evidence="3">
    <location>
        <begin position="6"/>
        <end position="125"/>
    </location>
</feature>
<dbReference type="SUPFAM" id="SSF52172">
    <property type="entry name" value="CheY-like"/>
    <property type="match status" value="1"/>
</dbReference>
<dbReference type="Proteomes" id="UP000306585">
    <property type="component" value="Unassembled WGS sequence"/>
</dbReference>
<accession>A0A5R9GNT0</accession>
<gene>
    <name evidence="4" type="ORF">FEF65_06015</name>
</gene>
<protein>
    <submittedName>
        <fullName evidence="4">Response regulator</fullName>
    </submittedName>
</protein>
<keyword evidence="5" id="KW-1185">Reference proteome</keyword>
<feature type="modified residue" description="4-aspartylphosphate" evidence="2">
    <location>
        <position position="58"/>
    </location>
</feature>
<dbReference type="PANTHER" id="PTHR44591:SF25">
    <property type="entry name" value="CHEMOTAXIS TWO-COMPONENT RESPONSE REGULATOR"/>
    <property type="match status" value="1"/>
</dbReference>